<feature type="domain" description="N-acetyltransferase" evidence="3">
    <location>
        <begin position="1"/>
        <end position="157"/>
    </location>
</feature>
<dbReference type="EMBL" id="JBHTAP010000001">
    <property type="protein sequence ID" value="MFC7235874.1"/>
    <property type="molecule type" value="Genomic_DNA"/>
</dbReference>
<keyword evidence="1 4" id="KW-0808">Transferase</keyword>
<dbReference type="SUPFAM" id="SSF55729">
    <property type="entry name" value="Acyl-CoA N-acyltransferases (Nat)"/>
    <property type="match status" value="1"/>
</dbReference>
<dbReference type="EC" id="2.3.1.-" evidence="4"/>
<dbReference type="PROSITE" id="PS51186">
    <property type="entry name" value="GNAT"/>
    <property type="match status" value="1"/>
</dbReference>
<evidence type="ECO:0000313" key="4">
    <source>
        <dbReference type="EMBL" id="MFC7235874.1"/>
    </source>
</evidence>
<dbReference type="PANTHER" id="PTHR43877:SF1">
    <property type="entry name" value="ACETYLTRANSFERASE"/>
    <property type="match status" value="1"/>
</dbReference>
<dbReference type="InterPro" id="IPR043854">
    <property type="entry name" value="DUF5816"/>
</dbReference>
<dbReference type="CDD" id="cd04301">
    <property type="entry name" value="NAT_SF"/>
    <property type="match status" value="1"/>
</dbReference>
<reference evidence="4 5" key="1">
    <citation type="journal article" date="2019" name="Int. J. Syst. Evol. Microbiol.">
        <title>The Global Catalogue of Microorganisms (GCM) 10K type strain sequencing project: providing services to taxonomists for standard genome sequencing and annotation.</title>
        <authorList>
            <consortium name="The Broad Institute Genomics Platform"/>
            <consortium name="The Broad Institute Genome Sequencing Center for Infectious Disease"/>
            <person name="Wu L."/>
            <person name="Ma J."/>
        </authorList>
    </citation>
    <scope>NUCLEOTIDE SEQUENCE [LARGE SCALE GENOMIC DNA]</scope>
    <source>
        <strain evidence="4 5">DT85</strain>
    </source>
</reference>
<gene>
    <name evidence="4" type="ORF">ACFQJ4_11155</name>
</gene>
<dbReference type="AlphaFoldDB" id="A0ABD5ZQM2"/>
<dbReference type="Gene3D" id="3.40.630.30">
    <property type="match status" value="1"/>
</dbReference>
<dbReference type="Pfam" id="PF13508">
    <property type="entry name" value="Acetyltransf_7"/>
    <property type="match status" value="1"/>
</dbReference>
<keyword evidence="5" id="KW-1185">Reference proteome</keyword>
<evidence type="ECO:0000259" key="3">
    <source>
        <dbReference type="PROSITE" id="PS51186"/>
    </source>
</evidence>
<evidence type="ECO:0000313" key="5">
    <source>
        <dbReference type="Proteomes" id="UP001596398"/>
    </source>
</evidence>
<name>A0ABD5ZQM2_9EURY</name>
<evidence type="ECO:0000256" key="1">
    <source>
        <dbReference type="ARBA" id="ARBA00022679"/>
    </source>
</evidence>
<proteinExistence type="predicted"/>
<dbReference type="InterPro" id="IPR050832">
    <property type="entry name" value="Bact_Acetyltransf"/>
</dbReference>
<dbReference type="GeneID" id="79267574"/>
<dbReference type="PANTHER" id="PTHR43877">
    <property type="entry name" value="AMINOALKYLPHOSPHONATE N-ACETYLTRANSFERASE-RELATED-RELATED"/>
    <property type="match status" value="1"/>
</dbReference>
<dbReference type="InterPro" id="IPR000182">
    <property type="entry name" value="GNAT_dom"/>
</dbReference>
<dbReference type="Pfam" id="PF19133">
    <property type="entry name" value="DUF5816"/>
    <property type="match status" value="1"/>
</dbReference>
<protein>
    <submittedName>
        <fullName evidence="4">GNAT family N-acetyltransferase</fullName>
        <ecNumber evidence="4">2.3.1.-</ecNumber>
    </submittedName>
</protein>
<sequence length="241" mass="26439">MNVREATVEDAETIRAVANASMEASYSLSPETIRGAVEGWYDDDTLAEKLGDPEVLVLVAETDDGVVAFSESAVVDEQGDILWLHVDPMARGGGIGEDFFEATHAALSDRGVESVRGMVLEDNREGNAFYEDLGFYHVGDRHVDIDGTDYIENIYAERAPSELATIAGPDGTPLYVDRDDSDRGSKGPLYVVYSDERREDRYGFSCGNCGALVVSMDSMGRMECEECGNVRKATRWDATYM</sequence>
<dbReference type="RefSeq" id="WP_276234013.1">
    <property type="nucleotide sequence ID" value="NZ_CP119802.1"/>
</dbReference>
<accession>A0ABD5ZQM2</accession>
<comment type="caution">
    <text evidence="4">The sequence shown here is derived from an EMBL/GenBank/DDBJ whole genome shotgun (WGS) entry which is preliminary data.</text>
</comment>
<dbReference type="InterPro" id="IPR016181">
    <property type="entry name" value="Acyl_CoA_acyltransferase"/>
</dbReference>
<dbReference type="Proteomes" id="UP001596398">
    <property type="component" value="Unassembled WGS sequence"/>
</dbReference>
<organism evidence="4 5">
    <name type="scientific">Halosegnis marinus</name>
    <dbReference type="NCBI Taxonomy" id="3034023"/>
    <lineage>
        <taxon>Archaea</taxon>
        <taxon>Methanobacteriati</taxon>
        <taxon>Methanobacteriota</taxon>
        <taxon>Stenosarchaea group</taxon>
        <taxon>Halobacteria</taxon>
        <taxon>Halobacteriales</taxon>
        <taxon>Natronomonadaceae</taxon>
        <taxon>Halosegnis</taxon>
    </lineage>
</organism>
<keyword evidence="2 4" id="KW-0012">Acyltransferase</keyword>
<evidence type="ECO:0000256" key="2">
    <source>
        <dbReference type="ARBA" id="ARBA00023315"/>
    </source>
</evidence>
<dbReference type="GO" id="GO:0016746">
    <property type="term" value="F:acyltransferase activity"/>
    <property type="evidence" value="ECO:0007669"/>
    <property type="project" value="UniProtKB-KW"/>
</dbReference>